<dbReference type="OrthoDB" id="195113at2"/>
<sequence>MRKLVVSEFMTLDGVMENPQWTFAYGSEEQEKYKFGELKDADALLLGRVTYEAFAAAWPNMLEQTGDYGGMMNGYAKHVVSTTLSEVTWNNSSLIKDNLLEEISKLKQQPGRDILVFGSCTLVQSLISLGLVDEFRLMVFPVLLGTGKRLFGEGLKEQGLHLTDTRRFSSGVVVASYGPVKN</sequence>
<dbReference type="SUPFAM" id="SSF53597">
    <property type="entry name" value="Dihydrofolate reductase-like"/>
    <property type="match status" value="1"/>
</dbReference>
<dbReference type="InterPro" id="IPR050765">
    <property type="entry name" value="Riboflavin_Biosynth_HTPR"/>
</dbReference>
<gene>
    <name evidence="2" type="ORF">PBOR_11150</name>
</gene>
<dbReference type="HOGENOM" id="CLU_043966_1_2_9"/>
<name>A0A089L7I3_PAEBO</name>
<dbReference type="EMBL" id="CP009285">
    <property type="protein sequence ID" value="AIQ57416.1"/>
    <property type="molecule type" value="Genomic_DNA"/>
</dbReference>
<dbReference type="AlphaFoldDB" id="A0A089L7I3"/>
<dbReference type="InterPro" id="IPR002734">
    <property type="entry name" value="RibDG_C"/>
</dbReference>
<dbReference type="Gene3D" id="3.40.430.10">
    <property type="entry name" value="Dihydrofolate Reductase, subunit A"/>
    <property type="match status" value="1"/>
</dbReference>
<dbReference type="Proteomes" id="UP000029518">
    <property type="component" value="Chromosome"/>
</dbReference>
<accession>A0A089L7I3</accession>
<dbReference type="GO" id="GO:0009231">
    <property type="term" value="P:riboflavin biosynthetic process"/>
    <property type="evidence" value="ECO:0007669"/>
    <property type="project" value="InterPro"/>
</dbReference>
<dbReference type="Pfam" id="PF01872">
    <property type="entry name" value="RibD_C"/>
    <property type="match status" value="1"/>
</dbReference>
<dbReference type="InterPro" id="IPR024072">
    <property type="entry name" value="DHFR-like_dom_sf"/>
</dbReference>
<dbReference type="RefSeq" id="WP_042211657.1">
    <property type="nucleotide sequence ID" value="NZ_CP009285.1"/>
</dbReference>
<dbReference type="GO" id="GO:0008703">
    <property type="term" value="F:5-amino-6-(5-phosphoribosylamino)uracil reductase activity"/>
    <property type="evidence" value="ECO:0007669"/>
    <property type="project" value="InterPro"/>
</dbReference>
<dbReference type="PANTHER" id="PTHR38011:SF11">
    <property type="entry name" value="2,5-DIAMINO-6-RIBOSYLAMINO-4(3H)-PYRIMIDINONE 5'-PHOSPHATE REDUCTASE"/>
    <property type="match status" value="1"/>
</dbReference>
<evidence type="ECO:0000259" key="1">
    <source>
        <dbReference type="Pfam" id="PF01872"/>
    </source>
</evidence>
<feature type="domain" description="Bacterial bifunctional deaminase-reductase C-terminal" evidence="1">
    <location>
        <begin position="2"/>
        <end position="174"/>
    </location>
</feature>
<proteinExistence type="predicted"/>
<dbReference type="KEGG" id="pbd:PBOR_11150"/>
<evidence type="ECO:0000313" key="3">
    <source>
        <dbReference type="Proteomes" id="UP000029518"/>
    </source>
</evidence>
<protein>
    <submittedName>
        <fullName evidence="2">Pyrimidine reductase</fullName>
    </submittedName>
</protein>
<reference evidence="2" key="1">
    <citation type="submission" date="2014-08" db="EMBL/GenBank/DDBJ databases">
        <title>Comparative genomics of the Paenibacillus odorifer group.</title>
        <authorList>
            <person name="den Bakker H.C."/>
            <person name="Tsai Y.-C.Y.-C."/>
            <person name="Martin N."/>
            <person name="Korlach J."/>
            <person name="Wiedmann M."/>
        </authorList>
    </citation>
    <scope>NUCLEOTIDE SEQUENCE [LARGE SCALE GENOMIC DNA]</scope>
    <source>
        <strain evidence="2">DSM 13188</strain>
    </source>
</reference>
<evidence type="ECO:0000313" key="2">
    <source>
        <dbReference type="EMBL" id="AIQ57416.1"/>
    </source>
</evidence>
<dbReference type="PANTHER" id="PTHR38011">
    <property type="entry name" value="DIHYDROFOLATE REDUCTASE FAMILY PROTEIN (AFU_ORTHOLOGUE AFUA_8G06820)"/>
    <property type="match status" value="1"/>
</dbReference>
<keyword evidence="3" id="KW-1185">Reference proteome</keyword>
<organism evidence="2 3">
    <name type="scientific">Paenibacillus borealis</name>
    <dbReference type="NCBI Taxonomy" id="160799"/>
    <lineage>
        <taxon>Bacteria</taxon>
        <taxon>Bacillati</taxon>
        <taxon>Bacillota</taxon>
        <taxon>Bacilli</taxon>
        <taxon>Bacillales</taxon>
        <taxon>Paenibacillaceae</taxon>
        <taxon>Paenibacillus</taxon>
    </lineage>
</organism>